<proteinExistence type="predicted"/>
<name>A0ACB9RP86_9MYRT</name>
<dbReference type="Proteomes" id="UP001057402">
    <property type="component" value="Chromosome 3"/>
</dbReference>
<comment type="caution">
    <text evidence="1">The sequence shown here is derived from an EMBL/GenBank/DDBJ whole genome shotgun (WGS) entry which is preliminary data.</text>
</comment>
<evidence type="ECO:0000313" key="2">
    <source>
        <dbReference type="Proteomes" id="UP001057402"/>
    </source>
</evidence>
<organism evidence="1 2">
    <name type="scientific">Melastoma candidum</name>
    <dbReference type="NCBI Taxonomy" id="119954"/>
    <lineage>
        <taxon>Eukaryota</taxon>
        <taxon>Viridiplantae</taxon>
        <taxon>Streptophyta</taxon>
        <taxon>Embryophyta</taxon>
        <taxon>Tracheophyta</taxon>
        <taxon>Spermatophyta</taxon>
        <taxon>Magnoliopsida</taxon>
        <taxon>eudicotyledons</taxon>
        <taxon>Gunneridae</taxon>
        <taxon>Pentapetalae</taxon>
        <taxon>rosids</taxon>
        <taxon>malvids</taxon>
        <taxon>Myrtales</taxon>
        <taxon>Melastomataceae</taxon>
        <taxon>Melastomatoideae</taxon>
        <taxon>Melastomateae</taxon>
        <taxon>Melastoma</taxon>
    </lineage>
</organism>
<accession>A0ACB9RP86</accession>
<dbReference type="EMBL" id="CM042882">
    <property type="protein sequence ID" value="KAI4380818.1"/>
    <property type="molecule type" value="Genomic_DNA"/>
</dbReference>
<sequence>MVKFSKREKSVESQEMVPTSGSEIKFRGVRKRKWGKYVSEIRLPNSRERIWLGSYDSAKKAARAFDAALFLLRGRKAKFNFPNSVPHQVGEGGAGSRLTNSEIQEAASRFANSDSESSSSGGYPSSSHRSSLQATDSECTAELDGPLREDARDCYLDDPIDFGIFPGIEEFPSEFFGMETGMESSGTVGDDDGGLSFDEFFIGSGDHFLWSY</sequence>
<gene>
    <name evidence="1" type="ORF">MLD38_006964</name>
</gene>
<keyword evidence="2" id="KW-1185">Reference proteome</keyword>
<protein>
    <submittedName>
        <fullName evidence="1">Uncharacterized protein</fullName>
    </submittedName>
</protein>
<reference evidence="2" key="1">
    <citation type="journal article" date="2023" name="Front. Plant Sci.">
        <title>Chromosomal-level genome assembly of Melastoma candidum provides insights into trichome evolution.</title>
        <authorList>
            <person name="Zhong Y."/>
            <person name="Wu W."/>
            <person name="Sun C."/>
            <person name="Zou P."/>
            <person name="Liu Y."/>
            <person name="Dai S."/>
            <person name="Zhou R."/>
        </authorList>
    </citation>
    <scope>NUCLEOTIDE SEQUENCE [LARGE SCALE GENOMIC DNA]</scope>
</reference>
<evidence type="ECO:0000313" key="1">
    <source>
        <dbReference type="EMBL" id="KAI4380818.1"/>
    </source>
</evidence>